<evidence type="ECO:0000313" key="2">
    <source>
        <dbReference type="EMBL" id="MFD1703815.1"/>
    </source>
</evidence>
<reference evidence="3" key="1">
    <citation type="journal article" date="2019" name="Int. J. Syst. Evol. Microbiol.">
        <title>The Global Catalogue of Microorganisms (GCM) 10K type strain sequencing project: providing services to taxonomists for standard genome sequencing and annotation.</title>
        <authorList>
            <consortium name="The Broad Institute Genomics Platform"/>
            <consortium name="The Broad Institute Genome Sequencing Center for Infectious Disease"/>
            <person name="Wu L."/>
            <person name="Ma J."/>
        </authorList>
    </citation>
    <scope>NUCLEOTIDE SEQUENCE [LARGE SCALE GENOMIC DNA]</scope>
    <source>
        <strain evidence="3">KCTC 23707</strain>
    </source>
</reference>
<dbReference type="Gene3D" id="1.20.5.300">
    <property type="match status" value="1"/>
</dbReference>
<dbReference type="EMBL" id="JBHUER010000008">
    <property type="protein sequence ID" value="MFD1703815.1"/>
    <property type="molecule type" value="Genomic_DNA"/>
</dbReference>
<comment type="caution">
    <text evidence="2">The sequence shown here is derived from an EMBL/GenBank/DDBJ whole genome shotgun (WGS) entry which is preliminary data.</text>
</comment>
<dbReference type="RefSeq" id="WP_378799902.1">
    <property type="nucleotide sequence ID" value="NZ_JBHUER010000008.1"/>
</dbReference>
<evidence type="ECO:0000256" key="1">
    <source>
        <dbReference type="HAMAP-Rule" id="MF_00715"/>
    </source>
</evidence>
<dbReference type="HAMAP" id="MF_00715">
    <property type="entry name" value="SlyX"/>
    <property type="match status" value="1"/>
</dbReference>
<dbReference type="Proteomes" id="UP001597308">
    <property type="component" value="Unassembled WGS sequence"/>
</dbReference>
<gene>
    <name evidence="1" type="primary">slyX</name>
    <name evidence="2" type="ORF">ACFSCV_12460</name>
</gene>
<dbReference type="PANTHER" id="PTHR36508">
    <property type="entry name" value="PROTEIN SLYX"/>
    <property type="match status" value="1"/>
</dbReference>
<organism evidence="2 3">
    <name type="scientific">Methylopila henanensis</name>
    <dbReference type="NCBI Taxonomy" id="873516"/>
    <lineage>
        <taxon>Bacteria</taxon>
        <taxon>Pseudomonadati</taxon>
        <taxon>Pseudomonadota</taxon>
        <taxon>Alphaproteobacteria</taxon>
        <taxon>Hyphomicrobiales</taxon>
        <taxon>Methylopilaceae</taxon>
        <taxon>Methylopila</taxon>
    </lineage>
</organism>
<dbReference type="InterPro" id="IPR007236">
    <property type="entry name" value="SlyX"/>
</dbReference>
<dbReference type="Pfam" id="PF04102">
    <property type="entry name" value="SlyX"/>
    <property type="match status" value="1"/>
</dbReference>
<dbReference type="PANTHER" id="PTHR36508:SF1">
    <property type="entry name" value="PROTEIN SLYX"/>
    <property type="match status" value="1"/>
</dbReference>
<proteinExistence type="inferred from homology"/>
<accession>A0ABW4K6R1</accession>
<protein>
    <recommendedName>
        <fullName evidence="1">Protein SlyX homolog</fullName>
    </recommendedName>
</protein>
<keyword evidence="3" id="KW-1185">Reference proteome</keyword>
<comment type="similarity">
    <text evidence="1">Belongs to the SlyX family.</text>
</comment>
<name>A0ABW4K6R1_9HYPH</name>
<evidence type="ECO:0000313" key="3">
    <source>
        <dbReference type="Proteomes" id="UP001597308"/>
    </source>
</evidence>
<sequence>MADDAARIDALEERIAYQDEAIETLNQTVTAQWAVIDALKREVAALGERLEDAVSGPAPVDRPPPHY</sequence>